<feature type="transmembrane region" description="Helical" evidence="1">
    <location>
        <begin position="132"/>
        <end position="151"/>
    </location>
</feature>
<dbReference type="SMART" id="SM00014">
    <property type="entry name" value="acidPPc"/>
    <property type="match status" value="1"/>
</dbReference>
<dbReference type="AlphaFoldDB" id="A0A8J8Q049"/>
<sequence length="280" mass="28977">MVRCTIDALLFDPATNETVRAAVPAPLLPGVEFATHLGDPATVLAVATGYFWLSAPTDRDRGARVLAVALLAFAITNGLKGLVLFERPVEQLAFAADGYGGYSFPSGHSLGAAAVYGAMATASDWATPRRRYTVAGAGIALVALSRLVLGVHYLGDVVGGACLGLALGVGLLRVPNVDPGRLFALAGVLAIASYGLPARAFMPATVGAALGAAVTWRMLEDRPFGTCNAVLSLGVVLPVLLGVRLLSRGWGLHWSVELGSYALALSLALAASVRWETLLQ</sequence>
<evidence type="ECO:0000313" key="4">
    <source>
        <dbReference type="Proteomes" id="UP000766904"/>
    </source>
</evidence>
<dbReference type="OrthoDB" id="10182at2157"/>
<dbReference type="Proteomes" id="UP000766904">
    <property type="component" value="Unassembled WGS sequence"/>
</dbReference>
<reference evidence="3" key="1">
    <citation type="submission" date="2017-11" db="EMBL/GenBank/DDBJ databases">
        <authorList>
            <person name="Kajale S.C."/>
            <person name="Sharma A."/>
        </authorList>
    </citation>
    <scope>NUCLEOTIDE SEQUENCE</scope>
    <source>
        <strain evidence="3">LS1_42</strain>
    </source>
</reference>
<dbReference type="InterPro" id="IPR000326">
    <property type="entry name" value="PAP2/HPO"/>
</dbReference>
<protein>
    <submittedName>
        <fullName evidence="3">PA-phosphatase</fullName>
    </submittedName>
</protein>
<proteinExistence type="predicted"/>
<dbReference type="InterPro" id="IPR036938">
    <property type="entry name" value="PAP2/HPO_sf"/>
</dbReference>
<dbReference type="PANTHER" id="PTHR14969">
    <property type="entry name" value="SPHINGOSINE-1-PHOSPHATE PHOSPHOHYDROLASE"/>
    <property type="match status" value="1"/>
</dbReference>
<keyword evidence="4" id="KW-1185">Reference proteome</keyword>
<evidence type="ECO:0000259" key="2">
    <source>
        <dbReference type="SMART" id="SM00014"/>
    </source>
</evidence>
<organism evidence="3 4">
    <name type="scientific">Natronococcus pandeyae</name>
    <dbReference type="NCBI Taxonomy" id="2055836"/>
    <lineage>
        <taxon>Archaea</taxon>
        <taxon>Methanobacteriati</taxon>
        <taxon>Methanobacteriota</taxon>
        <taxon>Stenosarchaea group</taxon>
        <taxon>Halobacteria</taxon>
        <taxon>Halobacteriales</taxon>
        <taxon>Natrialbaceae</taxon>
        <taxon>Natronococcus</taxon>
    </lineage>
</organism>
<gene>
    <name evidence="3" type="ORF">CV102_19605</name>
</gene>
<feature type="transmembrane region" description="Helical" evidence="1">
    <location>
        <begin position="157"/>
        <end position="175"/>
    </location>
</feature>
<keyword evidence="1" id="KW-0812">Transmembrane</keyword>
<feature type="transmembrane region" description="Helical" evidence="1">
    <location>
        <begin position="222"/>
        <end position="246"/>
    </location>
</feature>
<feature type="transmembrane region" description="Helical" evidence="1">
    <location>
        <begin position="258"/>
        <end position="275"/>
    </location>
</feature>
<dbReference type="SUPFAM" id="SSF48317">
    <property type="entry name" value="Acid phosphatase/Vanadium-dependent haloperoxidase"/>
    <property type="match status" value="1"/>
</dbReference>
<feature type="transmembrane region" description="Helical" evidence="1">
    <location>
        <begin position="65"/>
        <end position="85"/>
    </location>
</feature>
<comment type="caution">
    <text evidence="3">The sequence shown here is derived from an EMBL/GenBank/DDBJ whole genome shotgun (WGS) entry which is preliminary data.</text>
</comment>
<name>A0A8J8Q049_9EURY</name>
<feature type="transmembrane region" description="Helical" evidence="1">
    <location>
        <begin position="105"/>
        <end position="125"/>
    </location>
</feature>
<evidence type="ECO:0000256" key="1">
    <source>
        <dbReference type="SAM" id="Phobius"/>
    </source>
</evidence>
<dbReference type="RefSeq" id="WP_148859704.1">
    <property type="nucleotide sequence ID" value="NZ_PHNJ01000013.1"/>
</dbReference>
<feature type="domain" description="Phosphatidic acid phosphatase type 2/haloperoxidase" evidence="2">
    <location>
        <begin position="63"/>
        <end position="172"/>
    </location>
</feature>
<accession>A0A8J8Q049</accession>
<keyword evidence="1" id="KW-0472">Membrane</keyword>
<keyword evidence="1" id="KW-1133">Transmembrane helix</keyword>
<dbReference type="Gene3D" id="1.20.144.10">
    <property type="entry name" value="Phosphatidic acid phosphatase type 2/haloperoxidase"/>
    <property type="match status" value="1"/>
</dbReference>
<dbReference type="PANTHER" id="PTHR14969:SF13">
    <property type="entry name" value="AT30094P"/>
    <property type="match status" value="1"/>
</dbReference>
<evidence type="ECO:0000313" key="3">
    <source>
        <dbReference type="EMBL" id="TYL36961.1"/>
    </source>
</evidence>
<dbReference type="Pfam" id="PF01569">
    <property type="entry name" value="PAP2"/>
    <property type="match status" value="1"/>
</dbReference>
<feature type="transmembrane region" description="Helical" evidence="1">
    <location>
        <begin position="182"/>
        <end position="202"/>
    </location>
</feature>
<dbReference type="EMBL" id="PHNJ01000013">
    <property type="protein sequence ID" value="TYL36961.1"/>
    <property type="molecule type" value="Genomic_DNA"/>
</dbReference>